<keyword evidence="8 14" id="KW-0963">Cytoplasm</keyword>
<dbReference type="InterPro" id="IPR024567">
    <property type="entry name" value="RNase_HII/HIII_dom"/>
</dbReference>
<gene>
    <name evidence="14 18" type="primary">rnhB</name>
    <name evidence="18" type="ORF">KL86PLE_30112</name>
</gene>
<dbReference type="HAMAP" id="MF_00052_B">
    <property type="entry name" value="RNase_HII_B"/>
    <property type="match status" value="1"/>
</dbReference>
<evidence type="ECO:0000256" key="12">
    <source>
        <dbReference type="ARBA" id="ARBA00022801"/>
    </source>
</evidence>
<dbReference type="GO" id="GO:0003723">
    <property type="term" value="F:RNA binding"/>
    <property type="evidence" value="ECO:0007669"/>
    <property type="project" value="UniProtKB-UniRule"/>
</dbReference>
<accession>A0A212LDQ5</accession>
<proteinExistence type="inferred from homology"/>
<dbReference type="Gene3D" id="3.30.420.10">
    <property type="entry name" value="Ribonuclease H-like superfamily/Ribonuclease H"/>
    <property type="match status" value="1"/>
</dbReference>
<keyword evidence="10 14" id="KW-0479">Metal-binding</keyword>
<evidence type="ECO:0000256" key="15">
    <source>
        <dbReference type="PROSITE-ProRule" id="PRU01319"/>
    </source>
</evidence>
<evidence type="ECO:0000256" key="9">
    <source>
        <dbReference type="ARBA" id="ARBA00022722"/>
    </source>
</evidence>
<reference evidence="18" key="1">
    <citation type="submission" date="2016-08" db="EMBL/GenBank/DDBJ databases">
        <authorList>
            <person name="Seilhamer J.J."/>
        </authorList>
    </citation>
    <scope>NUCLEOTIDE SEQUENCE</scope>
    <source>
        <strain evidence="18">86</strain>
    </source>
</reference>
<dbReference type="GO" id="GO:0043137">
    <property type="term" value="P:DNA replication, removal of RNA primer"/>
    <property type="evidence" value="ECO:0007669"/>
    <property type="project" value="TreeGrafter"/>
</dbReference>
<dbReference type="InterPro" id="IPR001352">
    <property type="entry name" value="RNase_HII/HIII"/>
</dbReference>
<keyword evidence="12 14" id="KW-0378">Hydrolase</keyword>
<dbReference type="PROSITE" id="PS51975">
    <property type="entry name" value="RNASE_H_2"/>
    <property type="match status" value="1"/>
</dbReference>
<keyword evidence="11 14" id="KW-0255">Endonuclease</keyword>
<protein>
    <recommendedName>
        <fullName evidence="7 14">Ribonuclease HII</fullName>
        <shortName evidence="14">RNase HII</shortName>
        <ecNumber evidence="6 14">3.1.26.4</ecNumber>
    </recommendedName>
</protein>
<dbReference type="GO" id="GO:0032299">
    <property type="term" value="C:ribonuclease H2 complex"/>
    <property type="evidence" value="ECO:0007669"/>
    <property type="project" value="TreeGrafter"/>
</dbReference>
<feature type="binding site" evidence="14 15">
    <location>
        <position position="41"/>
    </location>
    <ligand>
        <name>a divalent metal cation</name>
        <dbReference type="ChEBI" id="CHEBI:60240"/>
    </ligand>
</feature>
<keyword evidence="9 14" id="KW-0540">Nuclease</keyword>
<evidence type="ECO:0000256" key="14">
    <source>
        <dbReference type="HAMAP-Rule" id="MF_00052"/>
    </source>
</evidence>
<evidence type="ECO:0000256" key="6">
    <source>
        <dbReference type="ARBA" id="ARBA00012180"/>
    </source>
</evidence>
<dbReference type="AlphaFoldDB" id="A0A212LDQ5"/>
<comment type="cofactor">
    <cofactor evidence="14 15">
        <name>Mn(2+)</name>
        <dbReference type="ChEBI" id="CHEBI:29035"/>
    </cofactor>
    <cofactor evidence="14 15">
        <name>Mg(2+)</name>
        <dbReference type="ChEBI" id="CHEBI:18420"/>
    </cofactor>
    <text evidence="14 15">Manganese or magnesium. Binds 1 divalent metal ion per monomer in the absence of substrate. May bind a second metal ion after substrate binding.</text>
</comment>
<organism evidence="18">
    <name type="scientific">uncultured Pleomorphomonas sp</name>
    <dbReference type="NCBI Taxonomy" id="442121"/>
    <lineage>
        <taxon>Bacteria</taxon>
        <taxon>Pseudomonadati</taxon>
        <taxon>Pseudomonadota</taxon>
        <taxon>Alphaproteobacteria</taxon>
        <taxon>Hyphomicrobiales</taxon>
        <taxon>Pleomorphomonadaceae</taxon>
        <taxon>Pleomorphomonas</taxon>
        <taxon>environmental samples</taxon>
    </lineage>
</organism>
<comment type="function">
    <text evidence="3 14 16">Endonuclease that specifically degrades the RNA of RNA-DNA hybrids.</text>
</comment>
<dbReference type="SUPFAM" id="SSF53098">
    <property type="entry name" value="Ribonuclease H-like"/>
    <property type="match status" value="1"/>
</dbReference>
<dbReference type="Pfam" id="PF01351">
    <property type="entry name" value="RNase_HII"/>
    <property type="match status" value="1"/>
</dbReference>
<comment type="cofactor">
    <cofactor evidence="2">
        <name>Mg(2+)</name>
        <dbReference type="ChEBI" id="CHEBI:18420"/>
    </cofactor>
</comment>
<dbReference type="NCBIfam" id="NF000595">
    <property type="entry name" value="PRK00015.1-3"/>
    <property type="match status" value="1"/>
</dbReference>
<dbReference type="GO" id="GO:0006298">
    <property type="term" value="P:mismatch repair"/>
    <property type="evidence" value="ECO:0007669"/>
    <property type="project" value="TreeGrafter"/>
</dbReference>
<dbReference type="InterPro" id="IPR012337">
    <property type="entry name" value="RNaseH-like_sf"/>
</dbReference>
<evidence type="ECO:0000256" key="13">
    <source>
        <dbReference type="ARBA" id="ARBA00023211"/>
    </source>
</evidence>
<comment type="similarity">
    <text evidence="5 14 16">Belongs to the RNase HII family.</text>
</comment>
<feature type="domain" description="RNase H type-2" evidence="17">
    <location>
        <begin position="35"/>
        <end position="227"/>
    </location>
</feature>
<comment type="catalytic activity">
    <reaction evidence="1 14 15 16">
        <text>Endonucleolytic cleavage to 5'-phosphomonoester.</text>
        <dbReference type="EC" id="3.1.26.4"/>
    </reaction>
</comment>
<evidence type="ECO:0000256" key="4">
    <source>
        <dbReference type="ARBA" id="ARBA00004496"/>
    </source>
</evidence>
<name>A0A212LDQ5_9HYPH</name>
<evidence type="ECO:0000256" key="1">
    <source>
        <dbReference type="ARBA" id="ARBA00000077"/>
    </source>
</evidence>
<dbReference type="GO" id="GO:0004523">
    <property type="term" value="F:RNA-DNA hybrid ribonuclease activity"/>
    <property type="evidence" value="ECO:0007669"/>
    <property type="project" value="UniProtKB-UniRule"/>
</dbReference>
<evidence type="ECO:0000313" key="18">
    <source>
        <dbReference type="EMBL" id="SCM75665.1"/>
    </source>
</evidence>
<dbReference type="EC" id="3.1.26.4" evidence="6 14"/>
<dbReference type="InterPro" id="IPR022898">
    <property type="entry name" value="RNase_HII"/>
</dbReference>
<dbReference type="PANTHER" id="PTHR10954:SF18">
    <property type="entry name" value="RIBONUCLEASE HII"/>
    <property type="match status" value="1"/>
</dbReference>
<evidence type="ECO:0000256" key="11">
    <source>
        <dbReference type="ARBA" id="ARBA00022759"/>
    </source>
</evidence>
<dbReference type="RefSeq" id="WP_288196032.1">
    <property type="nucleotide sequence ID" value="NZ_LT608334.1"/>
</dbReference>
<feature type="binding site" evidence="14 15">
    <location>
        <position position="42"/>
    </location>
    <ligand>
        <name>a divalent metal cation</name>
        <dbReference type="ChEBI" id="CHEBI:60240"/>
    </ligand>
</feature>
<dbReference type="EMBL" id="FMJD01000007">
    <property type="protein sequence ID" value="SCM75665.1"/>
    <property type="molecule type" value="Genomic_DNA"/>
</dbReference>
<evidence type="ECO:0000256" key="7">
    <source>
        <dbReference type="ARBA" id="ARBA00019179"/>
    </source>
</evidence>
<evidence type="ECO:0000256" key="2">
    <source>
        <dbReference type="ARBA" id="ARBA00001946"/>
    </source>
</evidence>
<dbReference type="GO" id="GO:0005737">
    <property type="term" value="C:cytoplasm"/>
    <property type="evidence" value="ECO:0007669"/>
    <property type="project" value="UniProtKB-SubCell"/>
</dbReference>
<keyword evidence="13 14" id="KW-0464">Manganese</keyword>
<comment type="subcellular location">
    <subcellularLocation>
        <location evidence="4 14">Cytoplasm</location>
    </subcellularLocation>
</comment>
<dbReference type="GO" id="GO:0030145">
    <property type="term" value="F:manganese ion binding"/>
    <property type="evidence" value="ECO:0007669"/>
    <property type="project" value="UniProtKB-UniRule"/>
</dbReference>
<dbReference type="CDD" id="cd07182">
    <property type="entry name" value="RNase_HII_bacteria_HII_like"/>
    <property type="match status" value="1"/>
</dbReference>
<evidence type="ECO:0000256" key="10">
    <source>
        <dbReference type="ARBA" id="ARBA00022723"/>
    </source>
</evidence>
<dbReference type="InterPro" id="IPR036397">
    <property type="entry name" value="RNaseH_sf"/>
</dbReference>
<evidence type="ECO:0000256" key="8">
    <source>
        <dbReference type="ARBA" id="ARBA00022490"/>
    </source>
</evidence>
<dbReference type="PANTHER" id="PTHR10954">
    <property type="entry name" value="RIBONUCLEASE H2 SUBUNIT A"/>
    <property type="match status" value="1"/>
</dbReference>
<evidence type="ECO:0000259" key="17">
    <source>
        <dbReference type="PROSITE" id="PS51975"/>
    </source>
</evidence>
<evidence type="ECO:0000256" key="5">
    <source>
        <dbReference type="ARBA" id="ARBA00007383"/>
    </source>
</evidence>
<sequence>MSRLAPSSAPDLLAGLVDEACDRRIEEDFAQRWGGPVAGVDEVGRGPLAGPVVTAAVILTDAPLPDGLTDSKQLRPSVRVEMFEAICRDHIVAVASASAARIDAMNILAANLWAMGRAVRSLAEQPVGVLVDGRDVPAGLMAAGYRGMAIVRGDARVAAIAAASVVAKVMRDRMMELHAAEFPGYGFETNVGYGSAKHLRALTELGPTPIHRRSFRPVRDCIEARAGCRQP</sequence>
<evidence type="ECO:0000256" key="3">
    <source>
        <dbReference type="ARBA" id="ARBA00004065"/>
    </source>
</evidence>
<evidence type="ECO:0000256" key="16">
    <source>
        <dbReference type="RuleBase" id="RU003515"/>
    </source>
</evidence>
<feature type="binding site" evidence="14 15">
    <location>
        <position position="132"/>
    </location>
    <ligand>
        <name>a divalent metal cation</name>
        <dbReference type="ChEBI" id="CHEBI:60240"/>
    </ligand>
</feature>